<dbReference type="Proteomes" id="UP000826212">
    <property type="component" value="Chromosome"/>
</dbReference>
<name>A0AC61NR30_9BACT</name>
<keyword evidence="2" id="KW-1185">Reference proteome</keyword>
<evidence type="ECO:0000313" key="1">
    <source>
        <dbReference type="EMBL" id="QZE14349.1"/>
    </source>
</evidence>
<evidence type="ECO:0000313" key="2">
    <source>
        <dbReference type="Proteomes" id="UP000826212"/>
    </source>
</evidence>
<reference evidence="1" key="1">
    <citation type="submission" date="2021-08" db="EMBL/GenBank/DDBJ databases">
        <title>Novel anaerobic bacterium isolated from sea squirt in East Sea, Republic of Korea.</title>
        <authorList>
            <person name="Nguyen T.H."/>
            <person name="Li Z."/>
            <person name="Lee Y.-J."/>
            <person name="Ko J."/>
            <person name="Kim S.-G."/>
        </authorList>
    </citation>
    <scope>NUCLEOTIDE SEQUENCE</scope>
    <source>
        <strain evidence="1">KCTC 25031</strain>
    </source>
</reference>
<sequence>MKISEHHIQLAWQYRLFHYKNLRTTCNKPIEILHPGYINKDSGPDFFQARIRIDSTLWVGNVEIHNRSSEWYEHNHHKDSSYENVILHVVLKEDRKVLHRWGEPIPCLAIVLLPKFTDKLDSWQACNNWLRCDISPDKISAVHFHFILQRHAISRIEEKSQAMIHMLEWSLNDWQHVFYYLLARSFGFRINSDAMEQLARSVPLKILYKERSSLQRLEALYFGQSGLLPTKGDSTWEKGLIEEYKFLQNKYELKPLNRGMWKFMRTRPYNFPTLRIAQFVSLLSSSTHLLSQTVEKTKVSELEAMYQVTPSEYWLRHFRFGKQGAVKSKKLSKNSMNSIVINTIIPFMMVYGDRLNRQEWKEKGIRWLESITYEKNFISKTWSDRGFKLKHAMDSQALISLHHHYCSKHRCLECDIGQILFKNLGR</sequence>
<organism evidence="1 2">
    <name type="scientific">Halosquirtibacter laminarini</name>
    <dbReference type="NCBI Taxonomy" id="3374600"/>
    <lineage>
        <taxon>Bacteria</taxon>
        <taxon>Pseudomonadati</taxon>
        <taxon>Bacteroidota</taxon>
        <taxon>Bacteroidia</taxon>
        <taxon>Marinilabiliales</taxon>
        <taxon>Prolixibacteraceae</taxon>
        <taxon>Halosquirtibacter</taxon>
    </lineage>
</organism>
<dbReference type="EMBL" id="CP081303">
    <property type="protein sequence ID" value="QZE14349.1"/>
    <property type="molecule type" value="Genomic_DNA"/>
</dbReference>
<accession>A0AC61NR30</accession>
<protein>
    <submittedName>
        <fullName evidence="1">DUF2851 family protein</fullName>
    </submittedName>
</protein>
<gene>
    <name evidence="1" type="ORF">K4L44_00130</name>
</gene>
<proteinExistence type="predicted"/>